<dbReference type="InterPro" id="IPR023346">
    <property type="entry name" value="Lysozyme-like_dom_sf"/>
</dbReference>
<dbReference type="EMBL" id="CADCWG010000247">
    <property type="protein sequence ID" value="CAA9570440.1"/>
    <property type="molecule type" value="Genomic_DNA"/>
</dbReference>
<organism evidence="2">
    <name type="scientific">uncultured Thermomicrobiales bacterium</name>
    <dbReference type="NCBI Taxonomy" id="1645740"/>
    <lineage>
        <taxon>Bacteria</taxon>
        <taxon>Pseudomonadati</taxon>
        <taxon>Thermomicrobiota</taxon>
        <taxon>Thermomicrobia</taxon>
        <taxon>Thermomicrobiales</taxon>
        <taxon>environmental samples</taxon>
    </lineage>
</organism>
<protein>
    <submittedName>
        <fullName evidence="2">Membrane-bound lytic murein transglycosylase B</fullName>
        <ecNumber evidence="2">3.2.1.-</ecNumber>
    </submittedName>
</protein>
<proteinExistence type="predicted"/>
<sequence>MPPTWKAYGVDANKDGLKDPYNPVDAIFAAARYLRAAGGEKDIRRAVFAYNHADWYVDSVLMRARVIG</sequence>
<evidence type="ECO:0000313" key="2">
    <source>
        <dbReference type="EMBL" id="CAA9570440.1"/>
    </source>
</evidence>
<keyword evidence="2" id="KW-0326">Glycosidase</keyword>
<evidence type="ECO:0000259" key="1">
    <source>
        <dbReference type="Pfam" id="PF13406"/>
    </source>
</evidence>
<dbReference type="Gene3D" id="1.10.530.10">
    <property type="match status" value="1"/>
</dbReference>
<dbReference type="CDD" id="cd13399">
    <property type="entry name" value="Slt35-like"/>
    <property type="match status" value="1"/>
</dbReference>
<feature type="non-terminal residue" evidence="2">
    <location>
        <position position="68"/>
    </location>
</feature>
<dbReference type="InterPro" id="IPR031304">
    <property type="entry name" value="SLT_2"/>
</dbReference>
<dbReference type="Pfam" id="PF13406">
    <property type="entry name" value="SLT_2"/>
    <property type="match status" value="1"/>
</dbReference>
<dbReference type="GO" id="GO:0016798">
    <property type="term" value="F:hydrolase activity, acting on glycosyl bonds"/>
    <property type="evidence" value="ECO:0007669"/>
    <property type="project" value="UniProtKB-KW"/>
</dbReference>
<accession>A0A6J4V609</accession>
<dbReference type="SUPFAM" id="SSF53955">
    <property type="entry name" value="Lysozyme-like"/>
    <property type="match status" value="1"/>
</dbReference>
<gene>
    <name evidence="2" type="ORF">AVDCRST_MAG49-3547</name>
</gene>
<reference evidence="2" key="1">
    <citation type="submission" date="2020-02" db="EMBL/GenBank/DDBJ databases">
        <authorList>
            <person name="Meier V. D."/>
        </authorList>
    </citation>
    <scope>NUCLEOTIDE SEQUENCE</scope>
    <source>
        <strain evidence="2">AVDCRST_MAG49</strain>
    </source>
</reference>
<dbReference type="EC" id="3.2.1.-" evidence="2"/>
<name>A0A6J4V609_9BACT</name>
<keyword evidence="2" id="KW-0378">Hydrolase</keyword>
<feature type="domain" description="Transglycosylase SLT" evidence="1">
    <location>
        <begin position="1"/>
        <end position="42"/>
    </location>
</feature>
<dbReference type="AlphaFoldDB" id="A0A6J4V609"/>